<feature type="compositionally biased region" description="Low complexity" evidence="1">
    <location>
        <begin position="112"/>
        <end position="132"/>
    </location>
</feature>
<gene>
    <name evidence="4" type="ORF">H9874_03005</name>
</gene>
<evidence type="ECO:0000256" key="1">
    <source>
        <dbReference type="SAM" id="MobiDB-lite"/>
    </source>
</evidence>
<dbReference type="InterPro" id="IPR036680">
    <property type="entry name" value="SPOR-like_sf"/>
</dbReference>
<sequence>MSLMPFSSRSSSRSAGSGGTGGDKSLSSRKYTITLSFSGLITSGIIMIIAIGWIFAFGVIVGRGYNPEKKLPELAKLLPPPDGVQEPAKAQGILKPEELTFMTDLKQSGAVAAAPAKPEVKGARPAASQPSAAPQPAPAPAPADKAKYDFVFQAVAYKNRESADKLRERMEGEGLRTRMTIEKDNRGRPKWFRVQVLVRGTDADAAEVKGLLAKMGLKDATQISKKAVGRGR</sequence>
<evidence type="ECO:0000313" key="4">
    <source>
        <dbReference type="EMBL" id="HIW78098.1"/>
    </source>
</evidence>
<keyword evidence="2" id="KW-0472">Membrane</keyword>
<feature type="domain" description="SPOR" evidence="3">
    <location>
        <begin position="144"/>
        <end position="225"/>
    </location>
</feature>
<organism evidence="4 5">
    <name type="scientific">Candidatus Bilophila faecipullorum</name>
    <dbReference type="NCBI Taxonomy" id="2838482"/>
    <lineage>
        <taxon>Bacteria</taxon>
        <taxon>Pseudomonadati</taxon>
        <taxon>Thermodesulfobacteriota</taxon>
        <taxon>Desulfovibrionia</taxon>
        <taxon>Desulfovibrionales</taxon>
        <taxon>Desulfovibrionaceae</taxon>
        <taxon>Bilophila</taxon>
    </lineage>
</organism>
<feature type="region of interest" description="Disordered" evidence="1">
    <location>
        <begin position="1"/>
        <end position="25"/>
    </location>
</feature>
<name>A0A9D1R069_9BACT</name>
<dbReference type="AlphaFoldDB" id="A0A9D1R069"/>
<protein>
    <submittedName>
        <fullName evidence="4">SPOR domain-containing protein</fullName>
    </submittedName>
</protein>
<dbReference type="PROSITE" id="PS51724">
    <property type="entry name" value="SPOR"/>
    <property type="match status" value="1"/>
</dbReference>
<proteinExistence type="predicted"/>
<reference evidence="4" key="2">
    <citation type="submission" date="2021-04" db="EMBL/GenBank/DDBJ databases">
        <authorList>
            <person name="Gilroy R."/>
        </authorList>
    </citation>
    <scope>NUCLEOTIDE SEQUENCE</scope>
    <source>
        <strain evidence="4">ChiSxjej5B17-1746</strain>
    </source>
</reference>
<evidence type="ECO:0000259" key="3">
    <source>
        <dbReference type="PROSITE" id="PS51724"/>
    </source>
</evidence>
<feature type="region of interest" description="Disordered" evidence="1">
    <location>
        <begin position="112"/>
        <end position="142"/>
    </location>
</feature>
<dbReference type="Pfam" id="PF05036">
    <property type="entry name" value="SPOR"/>
    <property type="match status" value="1"/>
</dbReference>
<feature type="transmembrane region" description="Helical" evidence="2">
    <location>
        <begin position="35"/>
        <end position="61"/>
    </location>
</feature>
<evidence type="ECO:0000313" key="5">
    <source>
        <dbReference type="Proteomes" id="UP000824264"/>
    </source>
</evidence>
<dbReference type="SUPFAM" id="SSF110997">
    <property type="entry name" value="Sporulation related repeat"/>
    <property type="match status" value="1"/>
</dbReference>
<dbReference type="Gene3D" id="3.30.70.1070">
    <property type="entry name" value="Sporulation related repeat"/>
    <property type="match status" value="1"/>
</dbReference>
<dbReference type="InterPro" id="IPR007730">
    <property type="entry name" value="SPOR-like_dom"/>
</dbReference>
<accession>A0A9D1R069</accession>
<reference evidence="4" key="1">
    <citation type="journal article" date="2021" name="PeerJ">
        <title>Extensive microbial diversity within the chicken gut microbiome revealed by metagenomics and culture.</title>
        <authorList>
            <person name="Gilroy R."/>
            <person name="Ravi A."/>
            <person name="Getino M."/>
            <person name="Pursley I."/>
            <person name="Horton D.L."/>
            <person name="Alikhan N.F."/>
            <person name="Baker D."/>
            <person name="Gharbi K."/>
            <person name="Hall N."/>
            <person name="Watson M."/>
            <person name="Adriaenssens E.M."/>
            <person name="Foster-Nyarko E."/>
            <person name="Jarju S."/>
            <person name="Secka A."/>
            <person name="Antonio M."/>
            <person name="Oren A."/>
            <person name="Chaudhuri R.R."/>
            <person name="La Ragione R."/>
            <person name="Hildebrand F."/>
            <person name="Pallen M.J."/>
        </authorList>
    </citation>
    <scope>NUCLEOTIDE SEQUENCE</scope>
    <source>
        <strain evidence="4">ChiSxjej5B17-1746</strain>
    </source>
</reference>
<comment type="caution">
    <text evidence="4">The sequence shown here is derived from an EMBL/GenBank/DDBJ whole genome shotgun (WGS) entry which is preliminary data.</text>
</comment>
<keyword evidence="2" id="KW-0812">Transmembrane</keyword>
<keyword evidence="2" id="KW-1133">Transmembrane helix</keyword>
<dbReference type="Proteomes" id="UP000824264">
    <property type="component" value="Unassembled WGS sequence"/>
</dbReference>
<dbReference type="EMBL" id="DXGI01000107">
    <property type="protein sequence ID" value="HIW78098.1"/>
    <property type="molecule type" value="Genomic_DNA"/>
</dbReference>
<dbReference type="GO" id="GO:0042834">
    <property type="term" value="F:peptidoglycan binding"/>
    <property type="evidence" value="ECO:0007669"/>
    <property type="project" value="InterPro"/>
</dbReference>
<evidence type="ECO:0000256" key="2">
    <source>
        <dbReference type="SAM" id="Phobius"/>
    </source>
</evidence>